<dbReference type="AlphaFoldDB" id="A0A133UEZ6"/>
<gene>
    <name evidence="3" type="ORF">AKJ66_03550</name>
</gene>
<evidence type="ECO:0000313" key="3">
    <source>
        <dbReference type="EMBL" id="KXA92787.1"/>
    </source>
</evidence>
<dbReference type="EMBL" id="LHXP01000046">
    <property type="protein sequence ID" value="KXA92787.1"/>
    <property type="molecule type" value="Genomic_DNA"/>
</dbReference>
<comment type="caution">
    <text evidence="3">The sequence shown here is derived from an EMBL/GenBank/DDBJ whole genome shotgun (WGS) entry which is preliminary data.</text>
</comment>
<sequence length="719" mass="79798">MRGGKYRVEASYEIYGENLDDLGSAKDSAWVDVQGPTPSLGEVENLLPDYPIEIKRKDGRTTVIIGSPPKTAAGKKEVKQWMHSFDRWLENTGWTDSLSDYGVYFGAPKEEKGYYKVGMNPLSPNLIANAFKEFREASLSADVGAFGESIPIAFSGNPEAPAIFHKISENRIETDRWAETIENHINYLYPPDDVGYEITSKSETRAEGYFYLEGKNDRVPFENFKLVRENTRWKVSHGSDRTDVRSPSENLKITGYRIDKSDVGSPEWSETHKVLVRIAPTVRNGSSYPGFVSSVHIKIENSTDTFTRSYPAGVVFVRRISLGIVPSRRTVEVGYQGGPAPLARWSSNGSKSFLRMSELAGENFQVTLTLKDGEGTTLAKRTFHVTFGDLSEKYRLTITKEGVGTVLLEPDPENELSYEGWDKVEKRTYEKGTEVRVRAVVGGSNEFEGWTGDVAENSARITVVMNSDKHIVAHFSGAHGMGIIRNLENVTTKWTYGTHVLVTDDEMPVPTDDILYALESDSIDLTKYEGKIKRIRGRVVHEGENGGPPFIDVTSVSSSNEPRGDLSVKYPSAIELPQNGAIWSSPQVEVKRNRVGVTWSLHENTECTNPAEIKENLTLQRAALEFLFSPVSSTSPKSFSLSTRRHTVDFVIPTSSEISGTVNFSLSIICATISTSLTVARSGPSVRRTDAASPRTFLLTSQVTIVRMKAPNPAPKERY</sequence>
<evidence type="ECO:0000256" key="1">
    <source>
        <dbReference type="SAM" id="MobiDB-lite"/>
    </source>
</evidence>
<organism evidence="3 4">
    <name type="scientific">candidate division MSBL1 archaeon SCGC-AAA259E22</name>
    <dbReference type="NCBI Taxonomy" id="1698265"/>
    <lineage>
        <taxon>Archaea</taxon>
        <taxon>Methanobacteriati</taxon>
        <taxon>Methanobacteriota</taxon>
        <taxon>candidate division MSBL1</taxon>
    </lineage>
</organism>
<evidence type="ECO:0000259" key="2">
    <source>
        <dbReference type="Pfam" id="PF18998"/>
    </source>
</evidence>
<dbReference type="Pfam" id="PF18998">
    <property type="entry name" value="Flg_new_2"/>
    <property type="match status" value="1"/>
</dbReference>
<dbReference type="Proteomes" id="UP000070657">
    <property type="component" value="Unassembled WGS sequence"/>
</dbReference>
<name>A0A133UEZ6_9EURY</name>
<accession>A0A133UEZ6</accession>
<dbReference type="InterPro" id="IPR044060">
    <property type="entry name" value="Bacterial_rp_domain"/>
</dbReference>
<proteinExistence type="predicted"/>
<evidence type="ECO:0000313" key="4">
    <source>
        <dbReference type="Proteomes" id="UP000070657"/>
    </source>
</evidence>
<feature type="region of interest" description="Disordered" evidence="1">
    <location>
        <begin position="544"/>
        <end position="564"/>
    </location>
</feature>
<keyword evidence="4" id="KW-1185">Reference proteome</keyword>
<feature type="domain" description="Bacterial repeat" evidence="2">
    <location>
        <begin position="425"/>
        <end position="476"/>
    </location>
</feature>
<reference evidence="3 4" key="1">
    <citation type="journal article" date="2016" name="Sci. Rep.">
        <title>Metabolic traits of an uncultured archaeal lineage -MSBL1- from brine pools of the Red Sea.</title>
        <authorList>
            <person name="Mwirichia R."/>
            <person name="Alam I."/>
            <person name="Rashid M."/>
            <person name="Vinu M."/>
            <person name="Ba-Alawi W."/>
            <person name="Anthony Kamau A."/>
            <person name="Kamanda Ngugi D."/>
            <person name="Goker M."/>
            <person name="Klenk H.P."/>
            <person name="Bajic V."/>
            <person name="Stingl U."/>
        </authorList>
    </citation>
    <scope>NUCLEOTIDE SEQUENCE [LARGE SCALE GENOMIC DNA]</scope>
    <source>
        <strain evidence="3">SCGC-AAA259E22</strain>
    </source>
</reference>
<protein>
    <recommendedName>
        <fullName evidence="2">Bacterial repeat domain-containing protein</fullName>
    </recommendedName>
</protein>